<organism evidence="5 6">
    <name type="scientific">Rhynchosporium graminicola</name>
    <dbReference type="NCBI Taxonomy" id="2792576"/>
    <lineage>
        <taxon>Eukaryota</taxon>
        <taxon>Fungi</taxon>
        <taxon>Dikarya</taxon>
        <taxon>Ascomycota</taxon>
        <taxon>Pezizomycotina</taxon>
        <taxon>Leotiomycetes</taxon>
        <taxon>Helotiales</taxon>
        <taxon>Ploettnerulaceae</taxon>
        <taxon>Rhynchosporium</taxon>
    </lineage>
</organism>
<dbReference type="AlphaFoldDB" id="A0A1E1JQG4"/>
<evidence type="ECO:0000256" key="1">
    <source>
        <dbReference type="ARBA" id="ARBA00004685"/>
    </source>
</evidence>
<evidence type="ECO:0000256" key="2">
    <source>
        <dbReference type="ARBA" id="ARBA00023002"/>
    </source>
</evidence>
<keyword evidence="4" id="KW-1133">Transmembrane helix</keyword>
<evidence type="ECO:0000313" key="6">
    <source>
        <dbReference type="Proteomes" id="UP000178129"/>
    </source>
</evidence>
<evidence type="ECO:0008006" key="7">
    <source>
        <dbReference type="Google" id="ProtNLM"/>
    </source>
</evidence>
<dbReference type="GO" id="GO:0016491">
    <property type="term" value="F:oxidoreductase activity"/>
    <property type="evidence" value="ECO:0007669"/>
    <property type="project" value="UniProtKB-KW"/>
</dbReference>
<accession>A0A1E1JQG4</accession>
<dbReference type="PANTHER" id="PTHR33365">
    <property type="entry name" value="YALI0B05434P"/>
    <property type="match status" value="1"/>
</dbReference>
<protein>
    <recommendedName>
        <fullName evidence="7">Oxidase ustYa</fullName>
    </recommendedName>
</protein>
<dbReference type="Pfam" id="PF11807">
    <property type="entry name" value="UstYa"/>
    <property type="match status" value="1"/>
</dbReference>
<dbReference type="STRING" id="914237.A0A1E1JQG4"/>
<dbReference type="InParanoid" id="A0A1E1JQG4"/>
<comment type="pathway">
    <text evidence="1">Mycotoxin biosynthesis.</text>
</comment>
<evidence type="ECO:0000313" key="5">
    <source>
        <dbReference type="EMBL" id="CZS87890.1"/>
    </source>
</evidence>
<dbReference type="GO" id="GO:0043386">
    <property type="term" value="P:mycotoxin biosynthetic process"/>
    <property type="evidence" value="ECO:0007669"/>
    <property type="project" value="InterPro"/>
</dbReference>
<dbReference type="Proteomes" id="UP000178129">
    <property type="component" value="Unassembled WGS sequence"/>
</dbReference>
<keyword evidence="4" id="KW-0812">Transmembrane</keyword>
<proteinExistence type="inferred from homology"/>
<sequence length="262" mass="30053">MDSPNIYKKLDATEGHDYDESISVTEFDESLMGDEKLLHHHRNSTSESFIANFISCRWLLDTFLLLVIVILLLLLWHERRQPNISPAAWQVGGDYTKASPTFPTITNKFSADPLFAPLNATQFFEPSTLALWNTIMPYNTGRPISDPTVTFYTTSMTHQLHCIYMMARTFSGVVLNTTEPLKENVLREDWHFHFMHCVDYLRQAVMCSADLALEPHKPDDWHEEALDPAWNGRHVCKDYGAVTKYLEEQVDDGARVVLAIDD</sequence>
<keyword evidence="2" id="KW-0560">Oxidoreductase</keyword>
<dbReference type="PANTHER" id="PTHR33365:SF11">
    <property type="entry name" value="TAT PATHWAY SIGNAL SEQUENCE"/>
    <property type="match status" value="1"/>
</dbReference>
<keyword evidence="4" id="KW-0472">Membrane</keyword>
<evidence type="ECO:0000256" key="4">
    <source>
        <dbReference type="SAM" id="Phobius"/>
    </source>
</evidence>
<reference evidence="6" key="1">
    <citation type="submission" date="2016-03" db="EMBL/GenBank/DDBJ databases">
        <authorList>
            <person name="Ploux O."/>
        </authorList>
    </citation>
    <scope>NUCLEOTIDE SEQUENCE [LARGE SCALE GENOMIC DNA]</scope>
    <source>
        <strain evidence="6">UK7</strain>
    </source>
</reference>
<keyword evidence="6" id="KW-1185">Reference proteome</keyword>
<dbReference type="EMBL" id="FJUW01000001">
    <property type="protein sequence ID" value="CZS87890.1"/>
    <property type="molecule type" value="Genomic_DNA"/>
</dbReference>
<gene>
    <name evidence="5" type="ORF">RCO7_00870</name>
</gene>
<comment type="caution">
    <text evidence="5">The sequence shown here is derived from an EMBL/GenBank/DDBJ whole genome shotgun (WGS) entry which is preliminary data.</text>
</comment>
<evidence type="ECO:0000256" key="3">
    <source>
        <dbReference type="ARBA" id="ARBA00035112"/>
    </source>
</evidence>
<dbReference type="InterPro" id="IPR021765">
    <property type="entry name" value="UstYa-like"/>
</dbReference>
<comment type="similarity">
    <text evidence="3">Belongs to the ustYa family.</text>
</comment>
<feature type="transmembrane region" description="Helical" evidence="4">
    <location>
        <begin position="58"/>
        <end position="76"/>
    </location>
</feature>
<name>A0A1E1JQG4_9HELO</name>